<dbReference type="GO" id="GO:0005975">
    <property type="term" value="P:carbohydrate metabolic process"/>
    <property type="evidence" value="ECO:0007669"/>
    <property type="project" value="InterPro"/>
</dbReference>
<organism evidence="3 4">
    <name type="scientific">Litorimonas taeanensis</name>
    <dbReference type="NCBI Taxonomy" id="568099"/>
    <lineage>
        <taxon>Bacteria</taxon>
        <taxon>Pseudomonadati</taxon>
        <taxon>Pseudomonadota</taxon>
        <taxon>Alphaproteobacteria</taxon>
        <taxon>Maricaulales</taxon>
        <taxon>Robiginitomaculaceae</taxon>
    </lineage>
</organism>
<dbReference type="Pfam" id="PF19291">
    <property type="entry name" value="TREH_N"/>
    <property type="match status" value="1"/>
</dbReference>
<evidence type="ECO:0000313" key="3">
    <source>
        <dbReference type="EMBL" id="RKQ69798.1"/>
    </source>
</evidence>
<name>A0A420WFM5_9PROT</name>
<feature type="domain" description="GH15-like" evidence="1">
    <location>
        <begin position="216"/>
        <end position="578"/>
    </location>
</feature>
<protein>
    <submittedName>
        <fullName evidence="3">GH15 family glucan-1,4-alpha-glucosidase</fullName>
    </submittedName>
</protein>
<keyword evidence="4" id="KW-1185">Reference proteome</keyword>
<dbReference type="SUPFAM" id="SSF48208">
    <property type="entry name" value="Six-hairpin glycosidases"/>
    <property type="match status" value="1"/>
</dbReference>
<sequence length="589" mass="66823">MSHLNQGIIGNSTVAALIDTDARINWLCLPKIDGEPIFDALLGGKGSFNIWMEDRVSTEQSYEPNTAVLRTRLTDAHGAILDVIDFAPYFVSRDRNFRPASFVREIKVIAGSPCIKIEINAQANWGEHEIKARRGVHHISYDTNDGGFRITTSMPVSYILSRTSFVLDRDVSFICGPDESVAENVDFLARDWRERTIDYWRRWTRSLAVPPDWQAAVIRAAITLKLCVYEETGGVVAALTTSVPEHEGSQRNWDYRFCWIRDAYFSVTALNRLASMETLEHYMRFLRSVVSQTKGGHIQPVYGIGLETDLTEDIATHLPGYRGYGPVRRGNQAAEHIQHDVYGQIVLAATQAFLDERLLSQVGVAEFEQLEPVGERAFAVHDTPDAGIWEFRTLAYVHTSSAIMCWAACDRLSKIANYLKLEKKTIYWAERAEIIHKHILSHAFNEEMNAFTASYGGDTLDASVLLMAEIGFLPASDPRYIGTVEAVDRDLREGNHIYRYKTEDDFGRPQTAFTACTFWHIDALYRIGRKDEAREMFETILEQRNHLGLLSEDVDPKTNELWGNYPQTYSMVGIINSANLMSRKWTDIV</sequence>
<dbReference type="InterPro" id="IPR045582">
    <property type="entry name" value="Trehalase-like_N"/>
</dbReference>
<dbReference type="InterPro" id="IPR008928">
    <property type="entry name" value="6-hairpin_glycosidase_sf"/>
</dbReference>
<gene>
    <name evidence="3" type="ORF">DES40_2607</name>
</gene>
<evidence type="ECO:0000313" key="4">
    <source>
        <dbReference type="Proteomes" id="UP000282211"/>
    </source>
</evidence>
<dbReference type="PANTHER" id="PTHR31616:SF0">
    <property type="entry name" value="GLUCAN 1,4-ALPHA-GLUCOSIDASE"/>
    <property type="match status" value="1"/>
</dbReference>
<dbReference type="AlphaFoldDB" id="A0A420WFM5"/>
<dbReference type="InParanoid" id="A0A420WFM5"/>
<dbReference type="Gene3D" id="1.50.10.10">
    <property type="match status" value="1"/>
</dbReference>
<dbReference type="Proteomes" id="UP000282211">
    <property type="component" value="Unassembled WGS sequence"/>
</dbReference>
<dbReference type="GO" id="GO:0004553">
    <property type="term" value="F:hydrolase activity, hydrolyzing O-glycosyl compounds"/>
    <property type="evidence" value="ECO:0007669"/>
    <property type="project" value="TreeGrafter"/>
</dbReference>
<comment type="caution">
    <text evidence="3">The sequence shown here is derived from an EMBL/GenBank/DDBJ whole genome shotgun (WGS) entry which is preliminary data.</text>
</comment>
<accession>A0A420WFM5</accession>
<dbReference type="OrthoDB" id="3902805at2"/>
<feature type="domain" description="Trehalase-like N-terminal" evidence="2">
    <location>
        <begin position="8"/>
        <end position="131"/>
    </location>
</feature>
<dbReference type="Pfam" id="PF00723">
    <property type="entry name" value="Glyco_hydro_15"/>
    <property type="match status" value="1"/>
</dbReference>
<reference evidence="3 4" key="1">
    <citation type="submission" date="2018-10" db="EMBL/GenBank/DDBJ databases">
        <title>Genomic Encyclopedia of Type Strains, Phase IV (KMG-IV): sequencing the most valuable type-strain genomes for metagenomic binning, comparative biology and taxonomic classification.</title>
        <authorList>
            <person name="Goeker M."/>
        </authorList>
    </citation>
    <scope>NUCLEOTIDE SEQUENCE [LARGE SCALE GENOMIC DNA]</scope>
    <source>
        <strain evidence="3 4">DSM 22008</strain>
    </source>
</reference>
<dbReference type="EMBL" id="RBII01000002">
    <property type="protein sequence ID" value="RKQ69798.1"/>
    <property type="molecule type" value="Genomic_DNA"/>
</dbReference>
<proteinExistence type="predicted"/>
<dbReference type="PANTHER" id="PTHR31616">
    <property type="entry name" value="TREHALASE"/>
    <property type="match status" value="1"/>
</dbReference>
<dbReference type="InterPro" id="IPR012341">
    <property type="entry name" value="6hp_glycosidase-like_sf"/>
</dbReference>
<dbReference type="InterPro" id="IPR011613">
    <property type="entry name" value="GH15-like"/>
</dbReference>
<evidence type="ECO:0000259" key="2">
    <source>
        <dbReference type="Pfam" id="PF19291"/>
    </source>
</evidence>
<evidence type="ECO:0000259" key="1">
    <source>
        <dbReference type="Pfam" id="PF00723"/>
    </source>
</evidence>
<dbReference type="RefSeq" id="WP_121102817.1">
    <property type="nucleotide sequence ID" value="NZ_RBII01000002.1"/>
</dbReference>